<dbReference type="InterPro" id="IPR007951">
    <property type="entry name" value="KRTAP_PMG"/>
</dbReference>
<protein>
    <recommendedName>
        <fullName evidence="3">Keratin-associated protein</fullName>
    </recommendedName>
</protein>
<reference evidence="4" key="2">
    <citation type="submission" date="2025-09" db="UniProtKB">
        <authorList>
            <consortium name="Ensembl"/>
        </authorList>
    </citation>
    <scope>IDENTIFICATION</scope>
</reference>
<dbReference type="GO" id="GO:0045095">
    <property type="term" value="C:keratin filament"/>
    <property type="evidence" value="ECO:0007669"/>
    <property type="project" value="UniProtKB-UniRule"/>
</dbReference>
<dbReference type="Proteomes" id="UP000694415">
    <property type="component" value="Unplaced"/>
</dbReference>
<evidence type="ECO:0000313" key="5">
    <source>
        <dbReference type="Proteomes" id="UP000694415"/>
    </source>
</evidence>
<dbReference type="GeneTree" id="ENSGT00940000161951"/>
<dbReference type="Ensembl" id="ENSMSIT00000017811.1">
    <property type="protein sequence ID" value="ENSMSIP00000014050.1"/>
    <property type="gene ID" value="ENSMSIG00000012101.1"/>
</dbReference>
<sequence length="127" mass="13413">SPSTCQLSSSFNSGCQETCIEPTSFQSFCVVPSPCQVPRYYRRSSTPCSPCQGTYVGSLGFGSSNLKSFGGFTGSFGYGNTGFGAFGFGSSGIRSQGCGSNFYRPGYFSSKSIQSSYYQPGYSSGFC</sequence>
<keyword evidence="5" id="KW-1185">Reference proteome</keyword>
<comment type="function">
    <text evidence="1 3">In the hair cortex, hair keratin intermediate filaments are embedded in an interfilamentous matrix, consisting of hair keratin-associated proteins (KRTAP), which are essential for the formation of a rigid and resistant hair shaft through their extensive disulfide bond cross-linking with abundant cysteine residues of hair keratins. The matrix proteins include the high-sulfur and high-glycine-tyrosine keratins.</text>
</comment>
<comment type="subunit">
    <text evidence="3">Interacts with hair keratins.</text>
</comment>
<name>A0A8C6H125_MUSSI</name>
<organism evidence="4 5">
    <name type="scientific">Mus spicilegus</name>
    <name type="common">Mound-building mouse</name>
    <dbReference type="NCBI Taxonomy" id="10103"/>
    <lineage>
        <taxon>Eukaryota</taxon>
        <taxon>Metazoa</taxon>
        <taxon>Chordata</taxon>
        <taxon>Craniata</taxon>
        <taxon>Vertebrata</taxon>
        <taxon>Euteleostomi</taxon>
        <taxon>Mammalia</taxon>
        <taxon>Eutheria</taxon>
        <taxon>Euarchontoglires</taxon>
        <taxon>Glires</taxon>
        <taxon>Rodentia</taxon>
        <taxon>Myomorpha</taxon>
        <taxon>Muroidea</taxon>
        <taxon>Muridae</taxon>
        <taxon>Murinae</taxon>
        <taxon>Mus</taxon>
        <taxon>Mus</taxon>
    </lineage>
</organism>
<evidence type="ECO:0000313" key="4">
    <source>
        <dbReference type="Ensembl" id="ENSMSIP00000014050.1"/>
    </source>
</evidence>
<keyword evidence="2 3" id="KW-0416">Keratin</keyword>
<accession>A0A8C6H125</accession>
<reference evidence="4" key="1">
    <citation type="submission" date="2025-08" db="UniProtKB">
        <authorList>
            <consortium name="Ensembl"/>
        </authorList>
    </citation>
    <scope>IDENTIFICATION</scope>
</reference>
<evidence type="ECO:0000256" key="1">
    <source>
        <dbReference type="ARBA" id="ARBA00003327"/>
    </source>
</evidence>
<proteinExistence type="inferred from homology"/>
<evidence type="ECO:0000256" key="3">
    <source>
        <dbReference type="RuleBase" id="RU369044"/>
    </source>
</evidence>
<dbReference type="AlphaFoldDB" id="A0A8C6H125"/>
<comment type="similarity">
    <text evidence="3">Belongs to the PMG family.</text>
</comment>
<dbReference type="GO" id="GO:0005829">
    <property type="term" value="C:cytosol"/>
    <property type="evidence" value="ECO:0007669"/>
    <property type="project" value="UniProtKB-ARBA"/>
</dbReference>
<dbReference type="Pfam" id="PF05287">
    <property type="entry name" value="PMG"/>
    <property type="match status" value="1"/>
</dbReference>
<evidence type="ECO:0000256" key="2">
    <source>
        <dbReference type="ARBA" id="ARBA00022744"/>
    </source>
</evidence>